<keyword evidence="1" id="KW-0812">Transmembrane</keyword>
<dbReference type="Proteomes" id="UP000238322">
    <property type="component" value="Unassembled WGS sequence"/>
</dbReference>
<dbReference type="Gene3D" id="3.30.700.10">
    <property type="entry name" value="Glycoprotein, Type 4 Pilin"/>
    <property type="match status" value="1"/>
</dbReference>
<evidence type="ECO:0000256" key="1">
    <source>
        <dbReference type="SAM" id="Phobius"/>
    </source>
</evidence>
<accession>A0A2S8FJB5</accession>
<name>A0A2S8FJB5_9BACT</name>
<feature type="domain" description="DUF1559" evidence="2">
    <location>
        <begin position="31"/>
        <end position="342"/>
    </location>
</feature>
<comment type="caution">
    <text evidence="3">The sequence shown here is derived from an EMBL/GenBank/DDBJ whole genome shotgun (WGS) entry which is preliminary data.</text>
</comment>
<dbReference type="Pfam" id="PF07596">
    <property type="entry name" value="SBP_bac_10"/>
    <property type="match status" value="1"/>
</dbReference>
<dbReference type="InterPro" id="IPR045584">
    <property type="entry name" value="Pilin-like"/>
</dbReference>
<dbReference type="OrthoDB" id="248923at2"/>
<dbReference type="NCBIfam" id="TIGR04294">
    <property type="entry name" value="pre_pil_HX9DG"/>
    <property type="match status" value="1"/>
</dbReference>
<gene>
    <name evidence="3" type="ORF">C5Y83_18555</name>
</gene>
<organism evidence="3 4">
    <name type="scientific">Blastopirellula marina</name>
    <dbReference type="NCBI Taxonomy" id="124"/>
    <lineage>
        <taxon>Bacteria</taxon>
        <taxon>Pseudomonadati</taxon>
        <taxon>Planctomycetota</taxon>
        <taxon>Planctomycetia</taxon>
        <taxon>Pirellulales</taxon>
        <taxon>Pirellulaceae</taxon>
        <taxon>Blastopirellula</taxon>
    </lineage>
</organism>
<evidence type="ECO:0000313" key="3">
    <source>
        <dbReference type="EMBL" id="PQO32233.1"/>
    </source>
</evidence>
<dbReference type="SUPFAM" id="SSF54523">
    <property type="entry name" value="Pili subunits"/>
    <property type="match status" value="1"/>
</dbReference>
<keyword evidence="1" id="KW-0472">Membrane</keyword>
<feature type="transmembrane region" description="Helical" evidence="1">
    <location>
        <begin position="6"/>
        <end position="30"/>
    </location>
</feature>
<dbReference type="InterPro" id="IPR011453">
    <property type="entry name" value="DUF1559"/>
</dbReference>
<dbReference type="InterPro" id="IPR027558">
    <property type="entry name" value="Pre_pil_HX9DG_C"/>
</dbReference>
<sequence length="360" mass="38642">MHKRQAFTLVELLVVIAIIGVLIALLLPAVQQAREAARRMSCTNNLKQLGLAMHNYESAHTVLPRFGQRDADFSVQARLLPYIEQGNLYNLLDFSQIAFTGSWSEKIPNPKFIAAFSTEIDVYLCPSDPAPESTTVTTSGGPVTYGGLNYMVSIGSAKGTNYDFRWTTDGPFYEPSGCRFANLTDGLSNTALMNETVRSVGADETLAAGQLPRFPYQKTLNGSSGVGTSMGSKRGMSGSGSPWSSYTDGSGMIANADVASFWNQFTSWRGGESPALRGRGTSWAFSGAINSATNGYLSPNSRTPDVVTHFTGYFAARSFHPGGAEVLFGDGSVRFLSDTIDLPTNRSLYSGSGGEVIGEY</sequence>
<evidence type="ECO:0000313" key="4">
    <source>
        <dbReference type="Proteomes" id="UP000238322"/>
    </source>
</evidence>
<evidence type="ECO:0000259" key="2">
    <source>
        <dbReference type="Pfam" id="PF07596"/>
    </source>
</evidence>
<protein>
    <submittedName>
        <fullName evidence="3">Prepilin-type cleavage/methylation domain-containing protein</fullName>
    </submittedName>
</protein>
<reference evidence="3 4" key="1">
    <citation type="submission" date="2018-02" db="EMBL/GenBank/DDBJ databases">
        <title>Comparative genomes isolates from brazilian mangrove.</title>
        <authorList>
            <person name="Araujo J.E."/>
            <person name="Taketani R.G."/>
            <person name="Silva M.C.P."/>
            <person name="Loureco M.V."/>
            <person name="Andreote F.D."/>
        </authorList>
    </citation>
    <scope>NUCLEOTIDE SEQUENCE [LARGE SCALE GENOMIC DNA]</scope>
    <source>
        <strain evidence="3 4">Hex-1 MGV</strain>
    </source>
</reference>
<proteinExistence type="predicted"/>
<dbReference type="RefSeq" id="WP_105331245.1">
    <property type="nucleotide sequence ID" value="NZ_PUHY01000012.1"/>
</dbReference>
<dbReference type="PANTHER" id="PTHR30093:SF2">
    <property type="entry name" value="TYPE II SECRETION SYSTEM PROTEIN H"/>
    <property type="match status" value="1"/>
</dbReference>
<dbReference type="PANTHER" id="PTHR30093">
    <property type="entry name" value="GENERAL SECRETION PATHWAY PROTEIN G"/>
    <property type="match status" value="1"/>
</dbReference>
<dbReference type="AlphaFoldDB" id="A0A2S8FJB5"/>
<dbReference type="NCBIfam" id="TIGR02532">
    <property type="entry name" value="IV_pilin_GFxxxE"/>
    <property type="match status" value="1"/>
</dbReference>
<dbReference type="InterPro" id="IPR012902">
    <property type="entry name" value="N_methyl_site"/>
</dbReference>
<keyword evidence="1" id="KW-1133">Transmembrane helix</keyword>
<dbReference type="Pfam" id="PF07963">
    <property type="entry name" value="N_methyl"/>
    <property type="match status" value="1"/>
</dbReference>
<dbReference type="EMBL" id="PUHY01000012">
    <property type="protein sequence ID" value="PQO32233.1"/>
    <property type="molecule type" value="Genomic_DNA"/>
</dbReference>